<protein>
    <recommendedName>
        <fullName evidence="5">DUF4386 family protein</fullName>
    </recommendedName>
</protein>
<feature type="transmembrane region" description="Helical" evidence="2">
    <location>
        <begin position="57"/>
        <end position="77"/>
    </location>
</feature>
<sequence length="234" mass="23658">MSRTTWRVAGALALGHVGLILVGISQQSSPRLGDDAAAVTTEFVDSSLARVLAGGYVEALGFLLLLPVMVFLARAVGRRTEVGSWAAQTAFAAGTGYVVLSLAPGLAAGGAALYGAQRGADLGTVIVVNDVRNFAFFLSLLLLAVHAAGVGISVLNDRALPSWLGWAGLATAVVLAVSVPLAGSGAADHATLVWIVWFVTLAGAMIVRRPDQVGRAAASGGGRGSGIATTATLR</sequence>
<feature type="transmembrane region" description="Helical" evidence="2">
    <location>
        <begin position="134"/>
        <end position="156"/>
    </location>
</feature>
<keyword evidence="2" id="KW-1133">Transmembrane helix</keyword>
<comment type="caution">
    <text evidence="3">The sequence shown here is derived from an EMBL/GenBank/DDBJ whole genome shotgun (WGS) entry which is preliminary data.</text>
</comment>
<feature type="transmembrane region" description="Helical" evidence="2">
    <location>
        <begin position="163"/>
        <end position="183"/>
    </location>
</feature>
<reference evidence="4" key="1">
    <citation type="journal article" date="2019" name="Int. J. Syst. Evol. Microbiol.">
        <title>The Global Catalogue of Microorganisms (GCM) 10K type strain sequencing project: providing services to taxonomists for standard genome sequencing and annotation.</title>
        <authorList>
            <consortium name="The Broad Institute Genomics Platform"/>
            <consortium name="The Broad Institute Genome Sequencing Center for Infectious Disease"/>
            <person name="Wu L."/>
            <person name="Ma J."/>
        </authorList>
    </citation>
    <scope>NUCLEOTIDE SEQUENCE [LARGE SCALE GENOMIC DNA]</scope>
    <source>
        <strain evidence="4">JCM 15614</strain>
    </source>
</reference>
<organism evidence="3 4">
    <name type="scientific">Blastococcus jejuensis</name>
    <dbReference type="NCBI Taxonomy" id="351224"/>
    <lineage>
        <taxon>Bacteria</taxon>
        <taxon>Bacillati</taxon>
        <taxon>Actinomycetota</taxon>
        <taxon>Actinomycetes</taxon>
        <taxon>Geodermatophilales</taxon>
        <taxon>Geodermatophilaceae</taxon>
        <taxon>Blastococcus</taxon>
    </lineage>
</organism>
<keyword evidence="4" id="KW-1185">Reference proteome</keyword>
<keyword evidence="2" id="KW-0812">Transmembrane</keyword>
<evidence type="ECO:0000256" key="2">
    <source>
        <dbReference type="SAM" id="Phobius"/>
    </source>
</evidence>
<keyword evidence="2" id="KW-0472">Membrane</keyword>
<dbReference type="Proteomes" id="UP001499924">
    <property type="component" value="Unassembled WGS sequence"/>
</dbReference>
<evidence type="ECO:0000313" key="3">
    <source>
        <dbReference type="EMBL" id="GAA3184959.1"/>
    </source>
</evidence>
<feature type="transmembrane region" description="Helical" evidence="2">
    <location>
        <begin position="89"/>
        <end position="114"/>
    </location>
</feature>
<evidence type="ECO:0008006" key="5">
    <source>
        <dbReference type="Google" id="ProtNLM"/>
    </source>
</evidence>
<evidence type="ECO:0000313" key="4">
    <source>
        <dbReference type="Proteomes" id="UP001499924"/>
    </source>
</evidence>
<accession>A0ABP6PQ33</accession>
<gene>
    <name evidence="3" type="ORF">GCM10010531_44000</name>
</gene>
<name>A0ABP6PQ33_9ACTN</name>
<proteinExistence type="predicted"/>
<feature type="transmembrane region" description="Helical" evidence="2">
    <location>
        <begin position="189"/>
        <end position="207"/>
    </location>
</feature>
<evidence type="ECO:0000256" key="1">
    <source>
        <dbReference type="SAM" id="MobiDB-lite"/>
    </source>
</evidence>
<dbReference type="EMBL" id="BAAAVV010000020">
    <property type="protein sequence ID" value="GAA3184959.1"/>
    <property type="molecule type" value="Genomic_DNA"/>
</dbReference>
<dbReference type="RefSeq" id="WP_344691414.1">
    <property type="nucleotide sequence ID" value="NZ_BAAAVV010000020.1"/>
</dbReference>
<feature type="region of interest" description="Disordered" evidence="1">
    <location>
        <begin position="215"/>
        <end position="234"/>
    </location>
</feature>